<dbReference type="Proteomes" id="UP001297600">
    <property type="component" value="Unassembled WGS sequence"/>
</dbReference>
<organism evidence="3 4">
    <name type="scientific">Mesosutterella porci</name>
    <dbReference type="NCBI Taxonomy" id="2915351"/>
    <lineage>
        <taxon>Bacteria</taxon>
        <taxon>Pseudomonadati</taxon>
        <taxon>Pseudomonadota</taxon>
        <taxon>Betaproteobacteria</taxon>
        <taxon>Burkholderiales</taxon>
        <taxon>Sutterellaceae</taxon>
        <taxon>Mesosutterella</taxon>
    </lineage>
</organism>
<reference evidence="3 4" key="1">
    <citation type="submission" date="2022-02" db="EMBL/GenBank/DDBJ databases">
        <title>Mesosutterella porci, a novel member of the family Sutterellaceae from pig feces.</title>
        <authorList>
            <person name="Wylensek D."/>
            <person name="Clavel T."/>
        </authorList>
    </citation>
    <scope>NUCLEOTIDE SEQUENCE [LARGE SCALE GENOMIC DNA]</scope>
    <source>
        <strain evidence="4">oilRF-744-wt-GAM-9</strain>
    </source>
</reference>
<dbReference type="InterPro" id="IPR046148">
    <property type="entry name" value="Septknot"/>
</dbReference>
<dbReference type="Pfam" id="PF19647">
    <property type="entry name" value="Septknot"/>
    <property type="match status" value="1"/>
</dbReference>
<sequence>MRLQSIGRTAVPGVLSLLFIFPAPAWAGGVSGDCSWNGIPLYGNVKVVDSFPDIKVKIVSSFPDLKVKEVNSFPDSCGKWRFVDSFPDFKVKFVNSFPDIKIKYVESFPGLP</sequence>
<accession>A0ABS9MQ68</accession>
<evidence type="ECO:0000313" key="3">
    <source>
        <dbReference type="EMBL" id="MCG5030484.1"/>
    </source>
</evidence>
<name>A0ABS9MQ68_9BURK</name>
<proteinExistence type="predicted"/>
<evidence type="ECO:0000256" key="1">
    <source>
        <dbReference type="SAM" id="SignalP"/>
    </source>
</evidence>
<feature type="signal peptide" evidence="1">
    <location>
        <begin position="1"/>
        <end position="27"/>
    </location>
</feature>
<keyword evidence="4" id="KW-1185">Reference proteome</keyword>
<keyword evidence="1" id="KW-0732">Signal</keyword>
<feature type="chain" id="PRO_5045169217" description="7(1) septoil knot domain-containing protein" evidence="1">
    <location>
        <begin position="28"/>
        <end position="112"/>
    </location>
</feature>
<comment type="caution">
    <text evidence="3">The sequence shown here is derived from an EMBL/GenBank/DDBJ whole genome shotgun (WGS) entry which is preliminary data.</text>
</comment>
<dbReference type="RefSeq" id="WP_237978139.1">
    <property type="nucleotide sequence ID" value="NZ_JAKNCT010000003.1"/>
</dbReference>
<dbReference type="EMBL" id="JAKNCT010000003">
    <property type="protein sequence ID" value="MCG5030484.1"/>
    <property type="molecule type" value="Genomic_DNA"/>
</dbReference>
<protein>
    <recommendedName>
        <fullName evidence="2">7(1) septoil knot domain-containing protein</fullName>
    </recommendedName>
</protein>
<evidence type="ECO:0000313" key="4">
    <source>
        <dbReference type="Proteomes" id="UP001297600"/>
    </source>
</evidence>
<feature type="domain" description="7(1) septoil knot" evidence="2">
    <location>
        <begin position="38"/>
        <end position="111"/>
    </location>
</feature>
<evidence type="ECO:0000259" key="2">
    <source>
        <dbReference type="Pfam" id="PF19647"/>
    </source>
</evidence>
<gene>
    <name evidence="3" type="ORF">MAF45_03355</name>
</gene>